<dbReference type="NCBIfam" id="NF046101">
    <property type="entry name" value="PA3496_fam"/>
    <property type="match status" value="1"/>
</dbReference>
<evidence type="ECO:0000313" key="3">
    <source>
        <dbReference type="Proteomes" id="UP000198749"/>
    </source>
</evidence>
<dbReference type="InterPro" id="IPR058059">
    <property type="entry name" value="PA3496-like"/>
</dbReference>
<organism evidence="2 3">
    <name type="scientific">Amphritea atlantica</name>
    <dbReference type="NCBI Taxonomy" id="355243"/>
    <lineage>
        <taxon>Bacteria</taxon>
        <taxon>Pseudomonadati</taxon>
        <taxon>Pseudomonadota</taxon>
        <taxon>Gammaproteobacteria</taxon>
        <taxon>Oceanospirillales</taxon>
        <taxon>Oceanospirillaceae</taxon>
        <taxon>Amphritea</taxon>
    </lineage>
</organism>
<proteinExistence type="predicted"/>
<keyword evidence="3" id="KW-1185">Reference proteome</keyword>
<dbReference type="EMBL" id="FOGB01000003">
    <property type="protein sequence ID" value="SEQ41294.1"/>
    <property type="molecule type" value="Genomic_DNA"/>
</dbReference>
<feature type="region of interest" description="Disordered" evidence="1">
    <location>
        <begin position="16"/>
        <end position="42"/>
    </location>
</feature>
<evidence type="ECO:0000313" key="2">
    <source>
        <dbReference type="EMBL" id="SEQ41294.1"/>
    </source>
</evidence>
<reference evidence="3" key="1">
    <citation type="submission" date="2016-10" db="EMBL/GenBank/DDBJ databases">
        <authorList>
            <person name="Varghese N."/>
            <person name="Submissions S."/>
        </authorList>
    </citation>
    <scope>NUCLEOTIDE SEQUENCE [LARGE SCALE GENOMIC DNA]</scope>
    <source>
        <strain evidence="3">DSM 18887</strain>
    </source>
</reference>
<sequence length="64" mass="7832">MSSKIRLDDLSTEALDEMDNDFFKSPEPERQKKGGRRNRKRQMIEDYMEERSLKRRITESYELF</sequence>
<evidence type="ECO:0000256" key="1">
    <source>
        <dbReference type="SAM" id="MobiDB-lite"/>
    </source>
</evidence>
<dbReference type="RefSeq" id="WP_091355911.1">
    <property type="nucleotide sequence ID" value="NZ_AP025284.1"/>
</dbReference>
<dbReference type="AlphaFoldDB" id="A0A1H9FTR8"/>
<name>A0A1H9FTR8_9GAMM</name>
<feature type="compositionally biased region" description="Basic and acidic residues" evidence="1">
    <location>
        <begin position="21"/>
        <end position="32"/>
    </location>
</feature>
<protein>
    <submittedName>
        <fullName evidence="2">Uncharacterized protein</fullName>
    </submittedName>
</protein>
<dbReference type="Proteomes" id="UP000198749">
    <property type="component" value="Unassembled WGS sequence"/>
</dbReference>
<gene>
    <name evidence="2" type="ORF">SAMN03080615_01435</name>
</gene>
<accession>A0A1H9FTR8</accession>